<sequence>MSMDSNRHSKIQLCLVICRHSVDF</sequence>
<protein>
    <submittedName>
        <fullName evidence="1">Uncharacterized protein</fullName>
    </submittedName>
</protein>
<evidence type="ECO:0000313" key="1">
    <source>
        <dbReference type="EMBL" id="JAH41617.1"/>
    </source>
</evidence>
<reference evidence="1" key="2">
    <citation type="journal article" date="2015" name="Fish Shellfish Immunol.">
        <title>Early steps in the European eel (Anguilla anguilla)-Vibrio vulnificus interaction in the gills: Role of the RtxA13 toxin.</title>
        <authorList>
            <person name="Callol A."/>
            <person name="Pajuelo D."/>
            <person name="Ebbesson L."/>
            <person name="Teles M."/>
            <person name="MacKenzie S."/>
            <person name="Amaro C."/>
        </authorList>
    </citation>
    <scope>NUCLEOTIDE SEQUENCE</scope>
</reference>
<dbReference type="EMBL" id="GBXM01066960">
    <property type="protein sequence ID" value="JAH41617.1"/>
    <property type="molecule type" value="Transcribed_RNA"/>
</dbReference>
<proteinExistence type="predicted"/>
<organism evidence="1">
    <name type="scientific">Anguilla anguilla</name>
    <name type="common">European freshwater eel</name>
    <name type="synonym">Muraena anguilla</name>
    <dbReference type="NCBI Taxonomy" id="7936"/>
    <lineage>
        <taxon>Eukaryota</taxon>
        <taxon>Metazoa</taxon>
        <taxon>Chordata</taxon>
        <taxon>Craniata</taxon>
        <taxon>Vertebrata</taxon>
        <taxon>Euteleostomi</taxon>
        <taxon>Actinopterygii</taxon>
        <taxon>Neopterygii</taxon>
        <taxon>Teleostei</taxon>
        <taxon>Anguilliformes</taxon>
        <taxon>Anguillidae</taxon>
        <taxon>Anguilla</taxon>
    </lineage>
</organism>
<reference evidence="1" key="1">
    <citation type="submission" date="2014-11" db="EMBL/GenBank/DDBJ databases">
        <authorList>
            <person name="Amaro Gonzalez C."/>
        </authorList>
    </citation>
    <scope>NUCLEOTIDE SEQUENCE</scope>
</reference>
<accession>A0A0E9SK53</accession>
<name>A0A0E9SK53_ANGAN</name>
<dbReference type="AlphaFoldDB" id="A0A0E9SK53"/>